<keyword evidence="3" id="KW-1185">Reference proteome</keyword>
<evidence type="ECO:0000313" key="3">
    <source>
        <dbReference type="Proteomes" id="UP001460270"/>
    </source>
</evidence>
<protein>
    <submittedName>
        <fullName evidence="2">Uncharacterized protein</fullName>
    </submittedName>
</protein>
<sequence length="140" mass="16141">MFYKVFLSPTVEGRGSNSPCPGRERVSYPTCTFPSPGDTQVLETLRSWRYSGPGDMQVLETLRSDFRSVFATDCDSSFTQRWRRSVPHRGGEVSTTQRRRGQYHTEEERSVPHRGDEVSTTQRRRSVPHRGDEVSTTQRR</sequence>
<dbReference type="Proteomes" id="UP001460270">
    <property type="component" value="Unassembled WGS sequence"/>
</dbReference>
<feature type="compositionally biased region" description="Basic and acidic residues" evidence="1">
    <location>
        <begin position="103"/>
        <end position="117"/>
    </location>
</feature>
<comment type="caution">
    <text evidence="2">The sequence shown here is derived from an EMBL/GenBank/DDBJ whole genome shotgun (WGS) entry which is preliminary data.</text>
</comment>
<gene>
    <name evidence="2" type="ORF">WMY93_018085</name>
</gene>
<name>A0AAW0NPP4_9GOBI</name>
<evidence type="ECO:0000313" key="2">
    <source>
        <dbReference type="EMBL" id="KAK7901316.1"/>
    </source>
</evidence>
<reference evidence="3" key="1">
    <citation type="submission" date="2024-04" db="EMBL/GenBank/DDBJ databases">
        <title>Salinicola lusitanus LLJ914,a marine bacterium isolated from the Okinawa Trough.</title>
        <authorList>
            <person name="Li J."/>
        </authorList>
    </citation>
    <scope>NUCLEOTIDE SEQUENCE [LARGE SCALE GENOMIC DNA]</scope>
</reference>
<dbReference type="EMBL" id="JBBPFD010000013">
    <property type="protein sequence ID" value="KAK7901316.1"/>
    <property type="molecule type" value="Genomic_DNA"/>
</dbReference>
<dbReference type="AlphaFoldDB" id="A0AAW0NPP4"/>
<accession>A0AAW0NPP4</accession>
<proteinExistence type="predicted"/>
<feature type="region of interest" description="Disordered" evidence="1">
    <location>
        <begin position="81"/>
        <end position="140"/>
    </location>
</feature>
<organism evidence="2 3">
    <name type="scientific">Mugilogobius chulae</name>
    <name type="common">yellowstripe goby</name>
    <dbReference type="NCBI Taxonomy" id="88201"/>
    <lineage>
        <taxon>Eukaryota</taxon>
        <taxon>Metazoa</taxon>
        <taxon>Chordata</taxon>
        <taxon>Craniata</taxon>
        <taxon>Vertebrata</taxon>
        <taxon>Euteleostomi</taxon>
        <taxon>Actinopterygii</taxon>
        <taxon>Neopterygii</taxon>
        <taxon>Teleostei</taxon>
        <taxon>Neoteleostei</taxon>
        <taxon>Acanthomorphata</taxon>
        <taxon>Gobiaria</taxon>
        <taxon>Gobiiformes</taxon>
        <taxon>Gobioidei</taxon>
        <taxon>Gobiidae</taxon>
        <taxon>Gobionellinae</taxon>
        <taxon>Mugilogobius</taxon>
    </lineage>
</organism>
<evidence type="ECO:0000256" key="1">
    <source>
        <dbReference type="SAM" id="MobiDB-lite"/>
    </source>
</evidence>